<name>A0A1I8PBL3_STOCA</name>
<organism evidence="1 2">
    <name type="scientific">Stomoxys calcitrans</name>
    <name type="common">Stable fly</name>
    <name type="synonym">Conops calcitrans</name>
    <dbReference type="NCBI Taxonomy" id="35570"/>
    <lineage>
        <taxon>Eukaryota</taxon>
        <taxon>Metazoa</taxon>
        <taxon>Ecdysozoa</taxon>
        <taxon>Arthropoda</taxon>
        <taxon>Hexapoda</taxon>
        <taxon>Insecta</taxon>
        <taxon>Pterygota</taxon>
        <taxon>Neoptera</taxon>
        <taxon>Endopterygota</taxon>
        <taxon>Diptera</taxon>
        <taxon>Brachycera</taxon>
        <taxon>Muscomorpha</taxon>
        <taxon>Muscoidea</taxon>
        <taxon>Muscidae</taxon>
        <taxon>Stomoxys</taxon>
    </lineage>
</organism>
<keyword evidence="2" id="KW-1185">Reference proteome</keyword>
<protein>
    <submittedName>
        <fullName evidence="1">Uncharacterized protein</fullName>
    </submittedName>
</protein>
<dbReference type="KEGG" id="scac:106095775"/>
<accession>A0A1I8PBL3</accession>
<dbReference type="InterPro" id="IPR010512">
    <property type="entry name" value="DUF1091"/>
</dbReference>
<dbReference type="SMART" id="SM00697">
    <property type="entry name" value="DM8"/>
    <property type="match status" value="1"/>
</dbReference>
<dbReference type="Proteomes" id="UP000095300">
    <property type="component" value="Unassembled WGS sequence"/>
</dbReference>
<proteinExistence type="predicted"/>
<evidence type="ECO:0000313" key="2">
    <source>
        <dbReference type="Proteomes" id="UP000095300"/>
    </source>
</evidence>
<dbReference type="VEuPathDB" id="VectorBase:SCAU006603"/>
<sequence length="115" mass="13912">MHQLPLTNMTVNAQLFVRGNGYRPFLYNDTLDFCQFVRNPNRYMFWKIVYQIQKPYSNVNHTCPFNHDVIIDGLILNAEMLRLIPFPSNDYMIQMKYAFFNIYRLKVNIYLKIFD</sequence>
<reference evidence="1" key="1">
    <citation type="submission" date="2020-05" db="UniProtKB">
        <authorList>
            <consortium name="EnsemblMetazoa"/>
        </authorList>
    </citation>
    <scope>IDENTIFICATION</scope>
    <source>
        <strain evidence="1">USDA</strain>
    </source>
</reference>
<gene>
    <name evidence="1" type="primary">106095775</name>
</gene>
<dbReference type="PANTHER" id="PTHR20898:SF0">
    <property type="entry name" value="DAEDALUS ON 3-RELATED"/>
    <property type="match status" value="1"/>
</dbReference>
<evidence type="ECO:0000313" key="1">
    <source>
        <dbReference type="EnsemblMetazoa" id="SCAU006603-PA"/>
    </source>
</evidence>
<dbReference type="AlphaFoldDB" id="A0A1I8PBL3"/>
<dbReference type="OrthoDB" id="7727171at2759"/>
<dbReference type="PANTHER" id="PTHR20898">
    <property type="entry name" value="DAEDALUS ON 3-RELATED-RELATED"/>
    <property type="match status" value="1"/>
</dbReference>
<dbReference type="EnsemblMetazoa" id="SCAU006603-RA">
    <property type="protein sequence ID" value="SCAU006603-PA"/>
    <property type="gene ID" value="SCAU006603"/>
</dbReference>
<dbReference type="Pfam" id="PF06477">
    <property type="entry name" value="DUF1091"/>
    <property type="match status" value="1"/>
</dbReference>